<keyword evidence="1" id="KW-0677">Repeat</keyword>
<dbReference type="InterPro" id="IPR056884">
    <property type="entry name" value="NPHP3-like_N"/>
</dbReference>
<feature type="compositionally biased region" description="Low complexity" evidence="3">
    <location>
        <begin position="1"/>
        <end position="14"/>
    </location>
</feature>
<dbReference type="EMBL" id="JBFXLS010000031">
    <property type="protein sequence ID" value="KAL2826282.1"/>
    <property type="molecule type" value="Genomic_DNA"/>
</dbReference>
<sequence length="1366" mass="151140">MQPVAKVPPAVEKPTSQEPAKEPVKTDAPVVDRWRDAFKSLPEDKQKTLKDMGFDKPRSANVKTSISDLVTSVNERQAECETKFWQVNVGGKDIVFRDYTTSIVGWLEKAGDIAIQFAPPQASLPWDLVKSLMKIPVNESEQMFALLATTERIVRITSRGQVYEQVYLPTKPGVEMQSIHKQLEGALLKIYMTSLELLADSGKLLDQNTAKRTIEAIVNPGKFQGQLSGLKEDEEELLLDVQACEVQRSSDADNTMINMLKTFNDPILRIDEGVAHLLAHMHERDRIDMLEWISSVPFGKHHDAVREDRTPGTGEWLLKHEDFSSWEKKNSSHLFWLQGSPGTGKTYLMSTVIDRIQSQITMKNEGFAFFYCRKGDELRSQPLSILQSFVRQLSTNSNNPESVQTKLRDAVKEAREKGTNFRLKQCKEQILTSLNIYAKSTLVIDAMDECDPESRDELIEALNLFIRDSEKPVKIFISSRPDPGSATALESSSNVGIQASDNQDDIRKYLDIELDKHARRVAVLKRMKPEIMEKLLERSQGTFQWAVLQVHQLAKCQSPPSVRDRLNKLPSTLKDSYDEVWAQINGLEENDKILATRALLWTMAACKPLTTGEILSAIRMDSNGDITPVDEMLDKNGLLSLCNSFLTVDNQLQVWRFPHLSVQEYLESEKHLSLSQAHSHAAKISLSYFINSYEDHDLAQESEPEEPEDSGAEEPLAPESDDGFTKLHPFHIYMRQCWVQHVQRLKDTGAAELSPLLKPFLGSPDESSVQYRRWYQQTTKDFEYFMCKGAFDYYQEPHFGNEELRDLVNELDPEDAAVFAMCRFSLDTILSDWWEDAKIDVSRVNKRGHNLLAIAARAGSLPICKWLMDKGIDVNSRLEGFNHGNALVAAASQGHTEVVKYLVEAGAEVNMVLSDEEGQFDNALAAAIDCGSLETTKYLIQKAGADISLPLPRSSYGFALGAAANIPGTGMVKLLLDAGADVNMHLPSKYEETALVIKIKNGELDGVEYLVKKAKADVNMPLTYHYGSALEAAVSRGDLDIAKWLVKEGGANVNAQSTSGIYGSALASAAFHEIEAVKFLVKAGADINSPLLVGSYGSALAVGCAEGGIEIVQYLLSAGADPNMRLMQGIFGSALAAAAYEAIEVDIVKALVEAGADINTQIEHGDFGCALAAAGVGGETGDIDVFPYLVEAGANINMPLKHGVFGSPFAATVWGRQFEKIKLLVDKGVDVNMLLENNDFCNPLAMVAAFTWGEGTVEYVLETGVKVNPEHPGRIYGSPLIAAAAFGQKECVEYLIKAGADVNQTFENSYYATALQAAQAEFSPDDKKWMLRFFGGNEDDLEEIVEEWGEEKPGVVELLKERGATA</sequence>
<dbReference type="InterPro" id="IPR027417">
    <property type="entry name" value="P-loop_NTPase"/>
</dbReference>
<dbReference type="PROSITE" id="PS50088">
    <property type="entry name" value="ANK_REPEAT"/>
    <property type="match status" value="3"/>
</dbReference>
<keyword evidence="2" id="KW-0040">ANK repeat</keyword>
<feature type="compositionally biased region" description="Basic and acidic residues" evidence="3">
    <location>
        <begin position="19"/>
        <end position="28"/>
    </location>
</feature>
<name>A0ABR4IEW5_9EURO</name>
<gene>
    <name evidence="6" type="ORF">BDW59DRAFT_161120</name>
</gene>
<dbReference type="Proteomes" id="UP001610335">
    <property type="component" value="Unassembled WGS sequence"/>
</dbReference>
<feature type="region of interest" description="Disordered" evidence="3">
    <location>
        <begin position="1"/>
        <end position="28"/>
    </location>
</feature>
<dbReference type="InterPro" id="IPR054471">
    <property type="entry name" value="GPIID_WHD"/>
</dbReference>
<dbReference type="Pfam" id="PF12796">
    <property type="entry name" value="Ank_2"/>
    <property type="match status" value="3"/>
</dbReference>
<reference evidence="6 7" key="1">
    <citation type="submission" date="2024-07" db="EMBL/GenBank/DDBJ databases">
        <title>Section-level genome sequencing and comparative genomics of Aspergillus sections Usti and Cavernicolus.</title>
        <authorList>
            <consortium name="Lawrence Berkeley National Laboratory"/>
            <person name="Nybo J.L."/>
            <person name="Vesth T.C."/>
            <person name="Theobald S."/>
            <person name="Frisvad J.C."/>
            <person name="Larsen T.O."/>
            <person name="Kjaerboelling I."/>
            <person name="Rothschild-Mancinelli K."/>
            <person name="Lyhne E.K."/>
            <person name="Kogle M.E."/>
            <person name="Barry K."/>
            <person name="Clum A."/>
            <person name="Na H."/>
            <person name="Ledsgaard L."/>
            <person name="Lin J."/>
            <person name="Lipzen A."/>
            <person name="Kuo A."/>
            <person name="Riley R."/>
            <person name="Mondo S."/>
            <person name="LaButti K."/>
            <person name="Haridas S."/>
            <person name="Pangalinan J."/>
            <person name="Salamov A.A."/>
            <person name="Simmons B.A."/>
            <person name="Magnuson J.K."/>
            <person name="Chen J."/>
            <person name="Drula E."/>
            <person name="Henrissat B."/>
            <person name="Wiebenga A."/>
            <person name="Lubbers R.J."/>
            <person name="Gomes A.C."/>
            <person name="Makela M.R."/>
            <person name="Stajich J."/>
            <person name="Grigoriev I.V."/>
            <person name="Mortensen U.H."/>
            <person name="De vries R.P."/>
            <person name="Baker S.E."/>
            <person name="Andersen M.R."/>
        </authorList>
    </citation>
    <scope>NUCLEOTIDE SEQUENCE [LARGE SCALE GENOMIC DNA]</scope>
    <source>
        <strain evidence="6 7">CBS 600.67</strain>
    </source>
</reference>
<dbReference type="SMART" id="SM00248">
    <property type="entry name" value="ANK"/>
    <property type="match status" value="12"/>
</dbReference>
<feature type="repeat" description="ANK" evidence="2">
    <location>
        <begin position="1278"/>
        <end position="1307"/>
    </location>
</feature>
<proteinExistence type="predicted"/>
<feature type="repeat" description="ANK" evidence="2">
    <location>
        <begin position="847"/>
        <end position="879"/>
    </location>
</feature>
<dbReference type="Gene3D" id="3.40.50.300">
    <property type="entry name" value="P-loop containing nucleotide triphosphate hydrolases"/>
    <property type="match status" value="1"/>
</dbReference>
<feature type="repeat" description="ANK" evidence="2">
    <location>
        <begin position="882"/>
        <end position="914"/>
    </location>
</feature>
<feature type="domain" description="Nephrocystin 3-like N-terminal" evidence="5">
    <location>
        <begin position="312"/>
        <end position="480"/>
    </location>
</feature>
<dbReference type="SUPFAM" id="SSF48403">
    <property type="entry name" value="Ankyrin repeat"/>
    <property type="match status" value="2"/>
</dbReference>
<evidence type="ECO:0000259" key="4">
    <source>
        <dbReference type="Pfam" id="PF22939"/>
    </source>
</evidence>
<feature type="domain" description="GPI inositol-deacylase winged helix" evidence="4">
    <location>
        <begin position="591"/>
        <end position="670"/>
    </location>
</feature>
<evidence type="ECO:0000256" key="3">
    <source>
        <dbReference type="SAM" id="MobiDB-lite"/>
    </source>
</evidence>
<organism evidence="6 7">
    <name type="scientific">Aspergillus cavernicola</name>
    <dbReference type="NCBI Taxonomy" id="176166"/>
    <lineage>
        <taxon>Eukaryota</taxon>
        <taxon>Fungi</taxon>
        <taxon>Dikarya</taxon>
        <taxon>Ascomycota</taxon>
        <taxon>Pezizomycotina</taxon>
        <taxon>Eurotiomycetes</taxon>
        <taxon>Eurotiomycetidae</taxon>
        <taxon>Eurotiales</taxon>
        <taxon>Aspergillaceae</taxon>
        <taxon>Aspergillus</taxon>
        <taxon>Aspergillus subgen. Nidulantes</taxon>
    </lineage>
</organism>
<dbReference type="InterPro" id="IPR002110">
    <property type="entry name" value="Ankyrin_rpt"/>
</dbReference>
<comment type="caution">
    <text evidence="6">The sequence shown here is derived from an EMBL/GenBank/DDBJ whole genome shotgun (WGS) entry which is preliminary data.</text>
</comment>
<keyword evidence="7" id="KW-1185">Reference proteome</keyword>
<dbReference type="PANTHER" id="PTHR10039:SF16">
    <property type="entry name" value="GPI INOSITOL-DEACYLASE"/>
    <property type="match status" value="1"/>
</dbReference>
<dbReference type="PANTHER" id="PTHR10039">
    <property type="entry name" value="AMELOGENIN"/>
    <property type="match status" value="1"/>
</dbReference>
<evidence type="ECO:0000259" key="5">
    <source>
        <dbReference type="Pfam" id="PF24883"/>
    </source>
</evidence>
<dbReference type="Gene3D" id="1.25.40.20">
    <property type="entry name" value="Ankyrin repeat-containing domain"/>
    <property type="match status" value="4"/>
</dbReference>
<evidence type="ECO:0000313" key="7">
    <source>
        <dbReference type="Proteomes" id="UP001610335"/>
    </source>
</evidence>
<dbReference type="Pfam" id="PF24883">
    <property type="entry name" value="NPHP3_N"/>
    <property type="match status" value="1"/>
</dbReference>
<dbReference type="SUPFAM" id="SSF52540">
    <property type="entry name" value="P-loop containing nucleoside triphosphate hydrolases"/>
    <property type="match status" value="1"/>
</dbReference>
<dbReference type="Pfam" id="PF22939">
    <property type="entry name" value="WHD_GPIID"/>
    <property type="match status" value="1"/>
</dbReference>
<feature type="compositionally biased region" description="Acidic residues" evidence="3">
    <location>
        <begin position="700"/>
        <end position="712"/>
    </location>
</feature>
<dbReference type="InterPro" id="IPR036770">
    <property type="entry name" value="Ankyrin_rpt-contain_sf"/>
</dbReference>
<evidence type="ECO:0000313" key="6">
    <source>
        <dbReference type="EMBL" id="KAL2826282.1"/>
    </source>
</evidence>
<evidence type="ECO:0000256" key="2">
    <source>
        <dbReference type="PROSITE-ProRule" id="PRU00023"/>
    </source>
</evidence>
<dbReference type="PROSITE" id="PS50297">
    <property type="entry name" value="ANK_REP_REGION"/>
    <property type="match status" value="2"/>
</dbReference>
<protein>
    <submittedName>
        <fullName evidence="6">Ankyrin repeat-containing domain protein</fullName>
    </submittedName>
</protein>
<accession>A0ABR4IEW5</accession>
<evidence type="ECO:0000256" key="1">
    <source>
        <dbReference type="ARBA" id="ARBA00022737"/>
    </source>
</evidence>
<feature type="region of interest" description="Disordered" evidence="3">
    <location>
        <begin position="697"/>
        <end position="720"/>
    </location>
</feature>